<comment type="caution">
    <text evidence="4">The sequence shown here is derived from an EMBL/GenBank/DDBJ whole genome shotgun (WGS) entry which is preliminary data.</text>
</comment>
<dbReference type="PANTHER" id="PTHR43153:SF1">
    <property type="entry name" value="ELECTRON TRANSFER FLAVOPROTEIN SUBUNIT ALPHA, MITOCHONDRIAL"/>
    <property type="match status" value="1"/>
</dbReference>
<organism evidence="4 5">
    <name type="scientific">Cellvibrio fibrivorans</name>
    <dbReference type="NCBI Taxonomy" id="126350"/>
    <lineage>
        <taxon>Bacteria</taxon>
        <taxon>Pseudomonadati</taxon>
        <taxon>Pseudomonadota</taxon>
        <taxon>Gammaproteobacteria</taxon>
        <taxon>Cellvibrionales</taxon>
        <taxon>Cellvibrionaceae</taxon>
        <taxon>Cellvibrio</taxon>
    </lineage>
</organism>
<dbReference type="Gene3D" id="3.40.50.1220">
    <property type="entry name" value="TPP-binding domain"/>
    <property type="match status" value="1"/>
</dbReference>
<keyword evidence="2" id="KW-0813">Transport</keyword>
<dbReference type="Pfam" id="PF00766">
    <property type="entry name" value="ETF_alpha"/>
    <property type="match status" value="1"/>
</dbReference>
<dbReference type="PANTHER" id="PTHR43153">
    <property type="entry name" value="ELECTRON TRANSFER FLAVOPROTEIN ALPHA"/>
    <property type="match status" value="1"/>
</dbReference>
<dbReference type="InterPro" id="IPR001308">
    <property type="entry name" value="ETF_a/FixB"/>
</dbReference>
<sequence>MSVLVLAEREGKQLKPSTYQAVTAAAAWQLPIDLLVYGDDVEAVAAEAKQLAGVRRVLTAQAGHLLHPLVEDVQELVLSIAKQYTHILSAHSVLGKSVVPGIAARLDIAPITDVIEIKAPSTYVRPGYAGNILSTIENHEPVQIITVRATTYRAITRGGDAEIFTIDVPPARGISQWISEQLTHSERPELNSARVVIAGGRSLGEEFNALLDPIAVQLDAAIGATRACVDAGFAANDLQVGQTGTIIAPELYIAVGISGAMQHLAGIKDSKIIVAINHDPDAPIFKHADYGLVADLFTVLPELNSALQQS</sequence>
<accession>A0ABU1UWS9</accession>
<dbReference type="RefSeq" id="WP_310071056.1">
    <property type="nucleotide sequence ID" value="NZ_JAVDVX010000002.1"/>
</dbReference>
<proteinExistence type="inferred from homology"/>
<dbReference type="PIRSF" id="PIRSF000089">
    <property type="entry name" value="Electra_flavoP_a"/>
    <property type="match status" value="1"/>
</dbReference>
<evidence type="ECO:0000256" key="2">
    <source>
        <dbReference type="ARBA" id="ARBA00022982"/>
    </source>
</evidence>
<dbReference type="Gene3D" id="3.40.50.620">
    <property type="entry name" value="HUPs"/>
    <property type="match status" value="1"/>
</dbReference>
<dbReference type="InterPro" id="IPR014729">
    <property type="entry name" value="Rossmann-like_a/b/a_fold"/>
</dbReference>
<dbReference type="InterPro" id="IPR029035">
    <property type="entry name" value="DHS-like_NAD/FAD-binding_dom"/>
</dbReference>
<comment type="similarity">
    <text evidence="1">Belongs to the ETF alpha-subunit/FixB family.</text>
</comment>
<keyword evidence="5" id="KW-1185">Reference proteome</keyword>
<keyword evidence="2" id="KW-0249">Electron transport</keyword>
<dbReference type="SMART" id="SM00893">
    <property type="entry name" value="ETF"/>
    <property type="match status" value="1"/>
</dbReference>
<dbReference type="Pfam" id="PF01012">
    <property type="entry name" value="ETF"/>
    <property type="match status" value="1"/>
</dbReference>
<dbReference type="InterPro" id="IPR014731">
    <property type="entry name" value="ETF_asu_C"/>
</dbReference>
<evidence type="ECO:0000313" key="5">
    <source>
        <dbReference type="Proteomes" id="UP001253595"/>
    </source>
</evidence>
<dbReference type="EMBL" id="JAVDVX010000002">
    <property type="protein sequence ID" value="MDR7089642.1"/>
    <property type="molecule type" value="Genomic_DNA"/>
</dbReference>
<reference evidence="4 5" key="1">
    <citation type="submission" date="2023-07" db="EMBL/GenBank/DDBJ databases">
        <title>Sorghum-associated microbial communities from plants grown in Nebraska, USA.</title>
        <authorList>
            <person name="Schachtman D."/>
        </authorList>
    </citation>
    <scope>NUCLEOTIDE SEQUENCE [LARGE SCALE GENOMIC DNA]</scope>
    <source>
        <strain evidence="4 5">BE190</strain>
    </source>
</reference>
<dbReference type="InterPro" id="IPR033947">
    <property type="entry name" value="ETF_alpha_N"/>
</dbReference>
<evidence type="ECO:0000256" key="1">
    <source>
        <dbReference type="ARBA" id="ARBA00005817"/>
    </source>
</evidence>
<protein>
    <submittedName>
        <fullName evidence="4">Electron transfer flavoprotein alpha subunit</fullName>
    </submittedName>
</protein>
<dbReference type="InterPro" id="IPR014730">
    <property type="entry name" value="ETF_a/b_N"/>
</dbReference>
<dbReference type="SUPFAM" id="SSF52402">
    <property type="entry name" value="Adenine nucleotide alpha hydrolases-like"/>
    <property type="match status" value="1"/>
</dbReference>
<gene>
    <name evidence="4" type="ORF">J2X05_001648</name>
</gene>
<evidence type="ECO:0000259" key="3">
    <source>
        <dbReference type="SMART" id="SM00893"/>
    </source>
</evidence>
<name>A0ABU1UWS9_9GAMM</name>
<feature type="domain" description="Electron transfer flavoprotein alpha/beta-subunit N-terminal" evidence="3">
    <location>
        <begin position="3"/>
        <end position="181"/>
    </location>
</feature>
<dbReference type="SUPFAM" id="SSF52467">
    <property type="entry name" value="DHS-like NAD/FAD-binding domain"/>
    <property type="match status" value="1"/>
</dbReference>
<evidence type="ECO:0000313" key="4">
    <source>
        <dbReference type="EMBL" id="MDR7089642.1"/>
    </source>
</evidence>
<dbReference type="Proteomes" id="UP001253595">
    <property type="component" value="Unassembled WGS sequence"/>
</dbReference>
<dbReference type="CDD" id="cd01715">
    <property type="entry name" value="ETF_alpha"/>
    <property type="match status" value="1"/>
</dbReference>